<evidence type="ECO:0000259" key="7">
    <source>
        <dbReference type="Pfam" id="PF08281"/>
    </source>
</evidence>
<dbReference type="EMBL" id="CP041616">
    <property type="protein sequence ID" value="QDO88449.1"/>
    <property type="molecule type" value="Genomic_DNA"/>
</dbReference>
<dbReference type="GO" id="GO:0003677">
    <property type="term" value="F:DNA binding"/>
    <property type="evidence" value="ECO:0007669"/>
    <property type="project" value="UniProtKB-KW"/>
</dbReference>
<dbReference type="NCBIfam" id="TIGR02937">
    <property type="entry name" value="sigma70-ECF"/>
    <property type="match status" value="1"/>
</dbReference>
<evidence type="ECO:0000256" key="2">
    <source>
        <dbReference type="ARBA" id="ARBA00023015"/>
    </source>
</evidence>
<dbReference type="Pfam" id="PF08281">
    <property type="entry name" value="Sigma70_r4_2"/>
    <property type="match status" value="1"/>
</dbReference>
<dbReference type="Gene3D" id="1.10.10.10">
    <property type="entry name" value="Winged helix-like DNA-binding domain superfamily/Winged helix DNA-binding domain"/>
    <property type="match status" value="1"/>
</dbReference>
<gene>
    <name evidence="8" type="ORF">FNH13_08935</name>
</gene>
<feature type="domain" description="RNA polymerase sigma-70 region 2" evidence="6">
    <location>
        <begin position="30"/>
        <end position="93"/>
    </location>
</feature>
<name>A0A516GAA4_9MICO</name>
<dbReference type="CDD" id="cd06171">
    <property type="entry name" value="Sigma70_r4"/>
    <property type="match status" value="1"/>
</dbReference>
<dbReference type="PANTHER" id="PTHR43133:SF8">
    <property type="entry name" value="RNA POLYMERASE SIGMA FACTOR HI_1459-RELATED"/>
    <property type="match status" value="1"/>
</dbReference>
<dbReference type="OrthoDB" id="3688906at2"/>
<keyword evidence="2" id="KW-0805">Transcription regulation</keyword>
<protein>
    <submittedName>
        <fullName evidence="8">RNA polymerase sigma factor</fullName>
    </submittedName>
</protein>
<evidence type="ECO:0000313" key="8">
    <source>
        <dbReference type="EMBL" id="QDO88449.1"/>
    </source>
</evidence>
<dbReference type="InterPro" id="IPR014284">
    <property type="entry name" value="RNA_pol_sigma-70_dom"/>
</dbReference>
<keyword evidence="4" id="KW-0238">DNA-binding</keyword>
<evidence type="ECO:0000259" key="6">
    <source>
        <dbReference type="Pfam" id="PF04542"/>
    </source>
</evidence>
<proteinExistence type="inferred from homology"/>
<keyword evidence="5" id="KW-0804">Transcription</keyword>
<evidence type="ECO:0000256" key="5">
    <source>
        <dbReference type="ARBA" id="ARBA00023163"/>
    </source>
</evidence>
<dbReference type="KEGG" id="orz:FNH13_08935"/>
<dbReference type="InterPro" id="IPR039425">
    <property type="entry name" value="RNA_pol_sigma-70-like"/>
</dbReference>
<evidence type="ECO:0000313" key="9">
    <source>
        <dbReference type="Proteomes" id="UP000315395"/>
    </source>
</evidence>
<reference evidence="8 9" key="1">
    <citation type="submission" date="2019-07" db="EMBL/GenBank/DDBJ databases">
        <title>complete genome sequencing of Ornithinimicrobium sp. H23M54.</title>
        <authorList>
            <person name="Bae J.-W."/>
            <person name="Lee S.-Y."/>
        </authorList>
    </citation>
    <scope>NUCLEOTIDE SEQUENCE [LARGE SCALE GENOMIC DNA]</scope>
    <source>
        <strain evidence="8 9">H23M54</strain>
    </source>
</reference>
<dbReference type="SUPFAM" id="SSF88659">
    <property type="entry name" value="Sigma3 and sigma4 domains of RNA polymerase sigma factors"/>
    <property type="match status" value="1"/>
</dbReference>
<evidence type="ECO:0000256" key="4">
    <source>
        <dbReference type="ARBA" id="ARBA00023125"/>
    </source>
</evidence>
<dbReference type="PANTHER" id="PTHR43133">
    <property type="entry name" value="RNA POLYMERASE ECF-TYPE SIGMA FACTO"/>
    <property type="match status" value="1"/>
</dbReference>
<sequence length="181" mass="20073">MTAVLTPASAIGGHVQRSADPVEDAVREVFVAHYGQLAGWAAHLVGDRDLGHDVATEAFTRLLSHWERVDDPRPWLFATAANLVRDHWRKRGREAKAYERFQGGRPGPEEALPGPDQAQLLSVREAVEQLPDRLRLPVLLFYFADLSVAEVARQVGRSEGAVKRDLYDARSSLAATLEEAR</sequence>
<organism evidence="8 9">
    <name type="scientific">Ornithinimicrobium ciconiae</name>
    <dbReference type="NCBI Taxonomy" id="2594265"/>
    <lineage>
        <taxon>Bacteria</taxon>
        <taxon>Bacillati</taxon>
        <taxon>Actinomycetota</taxon>
        <taxon>Actinomycetes</taxon>
        <taxon>Micrococcales</taxon>
        <taxon>Ornithinimicrobiaceae</taxon>
        <taxon>Ornithinimicrobium</taxon>
    </lineage>
</organism>
<dbReference type="InterPro" id="IPR007627">
    <property type="entry name" value="RNA_pol_sigma70_r2"/>
</dbReference>
<evidence type="ECO:0000256" key="1">
    <source>
        <dbReference type="ARBA" id="ARBA00010641"/>
    </source>
</evidence>
<feature type="domain" description="RNA polymerase sigma factor 70 region 4 type 2" evidence="7">
    <location>
        <begin position="121"/>
        <end position="173"/>
    </location>
</feature>
<evidence type="ECO:0000256" key="3">
    <source>
        <dbReference type="ARBA" id="ARBA00023082"/>
    </source>
</evidence>
<dbReference type="AlphaFoldDB" id="A0A516GAA4"/>
<dbReference type="InterPro" id="IPR013324">
    <property type="entry name" value="RNA_pol_sigma_r3/r4-like"/>
</dbReference>
<dbReference type="Pfam" id="PF04542">
    <property type="entry name" value="Sigma70_r2"/>
    <property type="match status" value="1"/>
</dbReference>
<dbReference type="GO" id="GO:0006352">
    <property type="term" value="P:DNA-templated transcription initiation"/>
    <property type="evidence" value="ECO:0007669"/>
    <property type="project" value="InterPro"/>
</dbReference>
<dbReference type="GO" id="GO:0016987">
    <property type="term" value="F:sigma factor activity"/>
    <property type="evidence" value="ECO:0007669"/>
    <property type="project" value="UniProtKB-KW"/>
</dbReference>
<dbReference type="RefSeq" id="WP_143783127.1">
    <property type="nucleotide sequence ID" value="NZ_CP041616.1"/>
</dbReference>
<dbReference type="InterPro" id="IPR013249">
    <property type="entry name" value="RNA_pol_sigma70_r4_t2"/>
</dbReference>
<dbReference type="InterPro" id="IPR013325">
    <property type="entry name" value="RNA_pol_sigma_r2"/>
</dbReference>
<keyword evidence="3" id="KW-0731">Sigma factor</keyword>
<dbReference type="Proteomes" id="UP000315395">
    <property type="component" value="Chromosome"/>
</dbReference>
<comment type="similarity">
    <text evidence="1">Belongs to the sigma-70 factor family. ECF subfamily.</text>
</comment>
<dbReference type="InterPro" id="IPR036388">
    <property type="entry name" value="WH-like_DNA-bd_sf"/>
</dbReference>
<dbReference type="SUPFAM" id="SSF88946">
    <property type="entry name" value="Sigma2 domain of RNA polymerase sigma factors"/>
    <property type="match status" value="1"/>
</dbReference>
<keyword evidence="9" id="KW-1185">Reference proteome</keyword>
<dbReference type="Gene3D" id="1.10.1740.10">
    <property type="match status" value="1"/>
</dbReference>
<accession>A0A516GAA4</accession>